<protein>
    <submittedName>
        <fullName evidence="2">Uncharacterized protein</fullName>
    </submittedName>
</protein>
<organism evidence="2 3">
    <name type="scientific">Paraburkholderia caballeronis</name>
    <dbReference type="NCBI Taxonomy" id="416943"/>
    <lineage>
        <taxon>Bacteria</taxon>
        <taxon>Pseudomonadati</taxon>
        <taxon>Pseudomonadota</taxon>
        <taxon>Betaproteobacteria</taxon>
        <taxon>Burkholderiales</taxon>
        <taxon>Burkholderiaceae</taxon>
        <taxon>Paraburkholderia</taxon>
    </lineage>
</organism>
<sequence>MGIIDWLWPRRTGAEKPRESQHIHAMIERLLVLSPSLRLARHYRTRLAPALGTSFDYVRGLVQQMPAAHEASAATWMTNPYIHAFFAAPDDVPHALSRSPELHAWFDRHPLARETYAVLAMAMMERHVLGVEQHGDMVHADVVRTTLSFDDHQVRVCGETEADLREHIVKRVVEQIALEGLAQIGADESRRDALEEERALLRTRLQLLTRQGAGTGEMLGERRLENLTELAHLQAEIDANERKLAALGLKTDALEHELDVICDVLAHPQTYTHVETKRVRLDPMNVVVEGDGDPRVHAEIEFPLARIPASPLGERAFTLVRFARADLLPMPNLLDEGARFVI</sequence>
<accession>A0A1H7VUW9</accession>
<feature type="coiled-coil region" evidence="1">
    <location>
        <begin position="191"/>
        <end position="250"/>
    </location>
</feature>
<proteinExistence type="predicted"/>
<keyword evidence="3" id="KW-1185">Reference proteome</keyword>
<dbReference type="RefSeq" id="WP_090548609.1">
    <property type="nucleotide sequence ID" value="NZ_FNSR01000002.1"/>
</dbReference>
<evidence type="ECO:0000313" key="2">
    <source>
        <dbReference type="EMBL" id="SEM12558.1"/>
    </source>
</evidence>
<evidence type="ECO:0000256" key="1">
    <source>
        <dbReference type="SAM" id="Coils"/>
    </source>
</evidence>
<name>A0A1H7VUW9_9BURK</name>
<dbReference type="STRING" id="416943.SAMN05445871_4382"/>
<evidence type="ECO:0000313" key="3">
    <source>
        <dbReference type="Proteomes" id="UP000199120"/>
    </source>
</evidence>
<reference evidence="3" key="1">
    <citation type="submission" date="2016-10" db="EMBL/GenBank/DDBJ databases">
        <authorList>
            <person name="Varghese N."/>
            <person name="Submissions S."/>
        </authorList>
    </citation>
    <scope>NUCLEOTIDE SEQUENCE [LARGE SCALE GENOMIC DNA]</scope>
    <source>
        <strain evidence="3">LMG 26416</strain>
    </source>
</reference>
<keyword evidence="1" id="KW-0175">Coiled coil</keyword>
<dbReference type="OrthoDB" id="8557243at2"/>
<dbReference type="EMBL" id="FOAJ01000027">
    <property type="protein sequence ID" value="SEM12558.1"/>
    <property type="molecule type" value="Genomic_DNA"/>
</dbReference>
<dbReference type="Proteomes" id="UP000199120">
    <property type="component" value="Unassembled WGS sequence"/>
</dbReference>
<dbReference type="AlphaFoldDB" id="A0A1H7VUW9"/>
<gene>
    <name evidence="2" type="ORF">SAMN05192542_12760</name>
</gene>